<accession>A0A0G4P784</accession>
<protein>
    <submittedName>
        <fullName evidence="1">Str. FM013</fullName>
    </submittedName>
</protein>
<dbReference type="AlphaFoldDB" id="A0A0G4P784"/>
<gene>
    <name evidence="1" type="ORF">PCAMFM013_S007g000143</name>
</gene>
<dbReference type="EMBL" id="HG793140">
    <property type="protein sequence ID" value="CRL22162.1"/>
    <property type="molecule type" value="Genomic_DNA"/>
</dbReference>
<dbReference type="Proteomes" id="UP000053732">
    <property type="component" value="Unassembled WGS sequence"/>
</dbReference>
<evidence type="ECO:0000313" key="1">
    <source>
        <dbReference type="EMBL" id="CRL22162.1"/>
    </source>
</evidence>
<sequence>MHPALLAIDPTLRMFSITRRGTMISLKDLVDFPLLAKLSHLITFRSIMIQDCIDQGKQI</sequence>
<evidence type="ECO:0000313" key="2">
    <source>
        <dbReference type="Proteomes" id="UP000053732"/>
    </source>
</evidence>
<reference evidence="1 2" key="1">
    <citation type="journal article" date="2014" name="Nat. Commun.">
        <title>Multiple recent horizontal transfers of a large genomic region in cheese making fungi.</title>
        <authorList>
            <person name="Cheeseman K."/>
            <person name="Ropars J."/>
            <person name="Renault P."/>
            <person name="Dupont J."/>
            <person name="Gouzy J."/>
            <person name="Branca A."/>
            <person name="Abraham A.L."/>
            <person name="Ceppi M."/>
            <person name="Conseiller E."/>
            <person name="Debuchy R."/>
            <person name="Malagnac F."/>
            <person name="Goarin A."/>
            <person name="Silar P."/>
            <person name="Lacoste S."/>
            <person name="Sallet E."/>
            <person name="Bensimon A."/>
            <person name="Giraud T."/>
            <person name="Brygoo Y."/>
        </authorList>
    </citation>
    <scope>NUCLEOTIDE SEQUENCE [LARGE SCALE GENOMIC DNA]</scope>
    <source>
        <strain evidence="2">FM 013</strain>
    </source>
</reference>
<proteinExistence type="predicted"/>
<keyword evidence="2" id="KW-1185">Reference proteome</keyword>
<organism evidence="1 2">
    <name type="scientific">Penicillium camemberti (strain FM 013)</name>
    <dbReference type="NCBI Taxonomy" id="1429867"/>
    <lineage>
        <taxon>Eukaryota</taxon>
        <taxon>Fungi</taxon>
        <taxon>Dikarya</taxon>
        <taxon>Ascomycota</taxon>
        <taxon>Pezizomycotina</taxon>
        <taxon>Eurotiomycetes</taxon>
        <taxon>Eurotiomycetidae</taxon>
        <taxon>Eurotiales</taxon>
        <taxon>Aspergillaceae</taxon>
        <taxon>Penicillium</taxon>
    </lineage>
</organism>
<name>A0A0G4P784_PENC3</name>